<keyword evidence="4" id="KW-1185">Reference proteome</keyword>
<reference evidence="3" key="4">
    <citation type="submission" date="2025-05" db="UniProtKB">
        <authorList>
            <consortium name="EnsemblFungi"/>
        </authorList>
    </citation>
    <scope>IDENTIFICATION</scope>
    <source>
        <strain evidence="3">isolate 1-1 / race 1 (BBBD)</strain>
    </source>
</reference>
<dbReference type="AlphaFoldDB" id="A0A0C4EZ68"/>
<evidence type="ECO:0000313" key="4">
    <source>
        <dbReference type="Proteomes" id="UP000005240"/>
    </source>
</evidence>
<sequence length="94" mass="10161">MAAAHLPPVSSPLANSGRTPTHPPGFGAAGTKPKCYIPLPIAFASRIPIMTASGKHSYRFTRDGIELMADNEKLKLLARRLRLSEIRASTPRPN</sequence>
<proteinExistence type="predicted"/>
<feature type="region of interest" description="Disordered" evidence="1">
    <location>
        <begin position="1"/>
        <end position="31"/>
    </location>
</feature>
<protein>
    <submittedName>
        <fullName evidence="2 3">Uncharacterized protein</fullName>
    </submittedName>
</protein>
<dbReference type="VEuPathDB" id="FungiDB:PTTG_29660"/>
<gene>
    <name evidence="2" type="ORF">PTTG_29660</name>
</gene>
<reference evidence="3 4" key="3">
    <citation type="journal article" date="2017" name="G3 (Bethesda)">
        <title>Comparative analysis highlights variable genome content of wheat rusts and divergence of the mating loci.</title>
        <authorList>
            <person name="Cuomo C.A."/>
            <person name="Bakkeren G."/>
            <person name="Khalil H.B."/>
            <person name="Panwar V."/>
            <person name="Joly D."/>
            <person name="Linning R."/>
            <person name="Sakthikumar S."/>
            <person name="Song X."/>
            <person name="Adiconis X."/>
            <person name="Fan L."/>
            <person name="Goldberg J.M."/>
            <person name="Levin J.Z."/>
            <person name="Young S."/>
            <person name="Zeng Q."/>
            <person name="Anikster Y."/>
            <person name="Bruce M."/>
            <person name="Wang M."/>
            <person name="Yin C."/>
            <person name="McCallum B."/>
            <person name="Szabo L.J."/>
            <person name="Hulbert S."/>
            <person name="Chen X."/>
            <person name="Fellers J.P."/>
        </authorList>
    </citation>
    <scope>NUCLEOTIDE SEQUENCE</scope>
    <source>
        <strain evidence="3">isolate 1-1 / race 1 (BBBD)</strain>
        <strain evidence="4">Isolate 1-1 / race 1 (BBBD)</strain>
    </source>
</reference>
<evidence type="ECO:0000256" key="1">
    <source>
        <dbReference type="SAM" id="MobiDB-lite"/>
    </source>
</evidence>
<reference evidence="2" key="1">
    <citation type="submission" date="2009-11" db="EMBL/GenBank/DDBJ databases">
        <authorList>
            <consortium name="The Broad Institute Genome Sequencing Platform"/>
            <person name="Ward D."/>
            <person name="Feldgarden M."/>
            <person name="Earl A."/>
            <person name="Young S.K."/>
            <person name="Zeng Q."/>
            <person name="Koehrsen M."/>
            <person name="Alvarado L."/>
            <person name="Berlin A."/>
            <person name="Bochicchio J."/>
            <person name="Borenstein D."/>
            <person name="Chapman S.B."/>
            <person name="Chen Z."/>
            <person name="Engels R."/>
            <person name="Freedman E."/>
            <person name="Gellesch M."/>
            <person name="Goldberg J."/>
            <person name="Griggs A."/>
            <person name="Gujja S."/>
            <person name="Heilman E."/>
            <person name="Heiman D."/>
            <person name="Hepburn T."/>
            <person name="Howarth C."/>
            <person name="Jen D."/>
            <person name="Larson L."/>
            <person name="Lewis B."/>
            <person name="Mehta T."/>
            <person name="Park D."/>
            <person name="Pearson M."/>
            <person name="Roberts A."/>
            <person name="Saif S."/>
            <person name="Shea T."/>
            <person name="Shenoy N."/>
            <person name="Sisk P."/>
            <person name="Stolte C."/>
            <person name="Sykes S."/>
            <person name="Thomson T."/>
            <person name="Walk T."/>
            <person name="White J."/>
            <person name="Yandava C."/>
            <person name="Izard J."/>
            <person name="Baranova O.V."/>
            <person name="Blanton J.M."/>
            <person name="Tanner A.C."/>
            <person name="Dewhirst F.E."/>
            <person name="Haas B."/>
            <person name="Nusbaum C."/>
            <person name="Birren B."/>
        </authorList>
    </citation>
    <scope>NUCLEOTIDE SEQUENCE [LARGE SCALE GENOMIC DNA]</scope>
    <source>
        <strain evidence="2">1-1 BBBD Race 1</strain>
    </source>
</reference>
<dbReference type="OMA" id="CYIPLPI"/>
<accession>A0A0C4EZ68</accession>
<name>A0A0C4EZ68_PUCT1</name>
<evidence type="ECO:0000313" key="3">
    <source>
        <dbReference type="EnsemblFungi" id="PTTG_29660-t43_1-p1"/>
    </source>
</evidence>
<dbReference type="EMBL" id="ADAS02000702">
    <property type="protein sequence ID" value="OAV86929.1"/>
    <property type="molecule type" value="Genomic_DNA"/>
</dbReference>
<dbReference type="Proteomes" id="UP000005240">
    <property type="component" value="Unassembled WGS sequence"/>
</dbReference>
<organism evidence="2">
    <name type="scientific">Puccinia triticina (isolate 1-1 / race 1 (BBBD))</name>
    <name type="common">Brown leaf rust fungus</name>
    <dbReference type="NCBI Taxonomy" id="630390"/>
    <lineage>
        <taxon>Eukaryota</taxon>
        <taxon>Fungi</taxon>
        <taxon>Dikarya</taxon>
        <taxon>Basidiomycota</taxon>
        <taxon>Pucciniomycotina</taxon>
        <taxon>Pucciniomycetes</taxon>
        <taxon>Pucciniales</taxon>
        <taxon>Pucciniaceae</taxon>
        <taxon>Puccinia</taxon>
    </lineage>
</organism>
<evidence type="ECO:0000313" key="2">
    <source>
        <dbReference type="EMBL" id="OAV86929.1"/>
    </source>
</evidence>
<reference evidence="2" key="2">
    <citation type="submission" date="2016-05" db="EMBL/GenBank/DDBJ databases">
        <title>Comparative analysis highlights variable genome content of wheat rusts and divergence of the mating loci.</title>
        <authorList>
            <person name="Cuomo C.A."/>
            <person name="Bakkeren G."/>
            <person name="Szabo L."/>
            <person name="Khalil H."/>
            <person name="Joly D."/>
            <person name="Goldberg J."/>
            <person name="Young S."/>
            <person name="Zeng Q."/>
            <person name="Fellers J."/>
        </authorList>
    </citation>
    <scope>NUCLEOTIDE SEQUENCE [LARGE SCALE GENOMIC DNA]</scope>
    <source>
        <strain evidence="2">1-1 BBBD Race 1</strain>
    </source>
</reference>
<dbReference type="EnsemblFungi" id="PTTG_29660-t43_1">
    <property type="protein sequence ID" value="PTTG_29660-t43_1-p1"/>
    <property type="gene ID" value="PTTG_29660"/>
</dbReference>
<dbReference type="OrthoDB" id="2504976at2759"/>